<dbReference type="Proteomes" id="UP001571980">
    <property type="component" value="Unassembled WGS sequence"/>
</dbReference>
<dbReference type="RefSeq" id="WP_372824958.1">
    <property type="nucleotide sequence ID" value="NZ_JARRIF010000001.1"/>
</dbReference>
<organism evidence="1 2">
    <name type="scientific">Pyrococcus kukulkanii</name>
    <dbReference type="NCBI Taxonomy" id="1609559"/>
    <lineage>
        <taxon>Archaea</taxon>
        <taxon>Methanobacteriati</taxon>
        <taxon>Methanobacteriota</taxon>
        <taxon>Thermococci</taxon>
        <taxon>Thermococcales</taxon>
        <taxon>Thermococcaceae</taxon>
        <taxon>Pyrococcus</taxon>
    </lineage>
</organism>
<protein>
    <submittedName>
        <fullName evidence="1">Uncharacterized protein</fullName>
    </submittedName>
</protein>
<name>A0ABV4T8G6_9EURY</name>
<sequence>MKKLLSLFVVVVLVLSVSVVRGATITNVTWENAITEPEDLPVEIVEGQPAAINVTILASSGEPFVLENLQGADSISVTGKFIDEYGNALDMNGDGAADIYTFTNTSTPGLYTTVINVTNVQPGLYTLKIEAIASNSTTNTIIDNATLELQVWIAGGPYWVLRSGVRDGDTIQVGSMSITIRGLSDLGAILDLGNLTTQSIIDNDRDGIFSWKHDISGDGVDDWMVFIKSTDEKGRSIYNLYIYSKDASILDSLNNSLGEVRVLGNDIRRTVIFKDHNRYNAFVLWDESLPAKLGLKATDYYIIPVQGRKHWWERGSRGAHMEVKVIKRTTYLWGLFGKEEKVFEGDIWNRNVNVDNVVKILGKWTLQLGNIMSNCWWSQGHWFWEIKKALGDIQFPNNYELRSRELKDLAYSSEDWRGFNPILNPSGKGLFKPNLDWKSILGIEDEEEE</sequence>
<keyword evidence="2" id="KW-1185">Reference proteome</keyword>
<proteinExistence type="predicted"/>
<evidence type="ECO:0000313" key="1">
    <source>
        <dbReference type="EMBL" id="MFA4805394.1"/>
    </source>
</evidence>
<comment type="caution">
    <text evidence="1">The sequence shown here is derived from an EMBL/GenBank/DDBJ whole genome shotgun (WGS) entry which is preliminary data.</text>
</comment>
<reference evidence="1 2" key="1">
    <citation type="submission" date="2023-03" db="EMBL/GenBank/DDBJ databases">
        <title>Speciation in Pyrococcus: adaptation to high temperature as a mechanism.</title>
        <authorList>
            <person name="Gu J."/>
        </authorList>
    </citation>
    <scope>NUCLEOTIDE SEQUENCE [LARGE SCALE GENOMIC DNA]</scope>
    <source>
        <strain evidence="1 2">LMOA34</strain>
    </source>
</reference>
<accession>A0ABV4T8G6</accession>
<gene>
    <name evidence="1" type="ORF">P8X34_11720</name>
</gene>
<dbReference type="EMBL" id="JARRIG010000008">
    <property type="protein sequence ID" value="MFA4805394.1"/>
    <property type="molecule type" value="Genomic_DNA"/>
</dbReference>
<evidence type="ECO:0000313" key="2">
    <source>
        <dbReference type="Proteomes" id="UP001571980"/>
    </source>
</evidence>